<dbReference type="EMBL" id="CP097092">
    <property type="protein sequence ID" value="UQF78126.1"/>
    <property type="molecule type" value="Genomic_DNA"/>
</dbReference>
<dbReference type="Proteomes" id="UP000831562">
    <property type="component" value="Chromosome"/>
</dbReference>
<evidence type="ECO:0000256" key="5">
    <source>
        <dbReference type="ARBA" id="ARBA00022475"/>
    </source>
</evidence>
<evidence type="ECO:0000256" key="15">
    <source>
        <dbReference type="ARBA" id="ARBA00033342"/>
    </source>
</evidence>
<dbReference type="GO" id="GO:0032977">
    <property type="term" value="F:membrane insertase activity"/>
    <property type="evidence" value="ECO:0007669"/>
    <property type="project" value="InterPro"/>
</dbReference>
<proteinExistence type="inferred from homology"/>
<dbReference type="CDD" id="cd20070">
    <property type="entry name" value="5TM_YidC_Alb3"/>
    <property type="match status" value="1"/>
</dbReference>
<evidence type="ECO:0000256" key="11">
    <source>
        <dbReference type="ARBA" id="ARBA00025034"/>
    </source>
</evidence>
<comment type="similarity">
    <text evidence="2">Belongs to the OXA1/ALB3/YidC family. Type 1 subfamily.</text>
</comment>
<comment type="subunit">
    <text evidence="12">Interacts with the Sec translocase complex via SecD. Specifically interacts with transmembrane segments of nascent integral membrane proteins during membrane integration.</text>
</comment>
<evidence type="ECO:0000256" key="16">
    <source>
        <dbReference type="RuleBase" id="RU003945"/>
    </source>
</evidence>
<evidence type="ECO:0000256" key="8">
    <source>
        <dbReference type="ARBA" id="ARBA00022989"/>
    </source>
</evidence>
<dbReference type="NCBIfam" id="TIGR03592">
    <property type="entry name" value="yidC_oxa1_cterm"/>
    <property type="match status" value="1"/>
</dbReference>
<feature type="transmembrane region" description="Helical" evidence="17">
    <location>
        <begin position="23"/>
        <end position="42"/>
    </location>
</feature>
<evidence type="ECO:0000256" key="1">
    <source>
        <dbReference type="ARBA" id="ARBA00004651"/>
    </source>
</evidence>
<keyword evidence="4" id="KW-0813">Transport</keyword>
<evidence type="ECO:0000256" key="7">
    <source>
        <dbReference type="ARBA" id="ARBA00022927"/>
    </source>
</evidence>
<dbReference type="InterPro" id="IPR001708">
    <property type="entry name" value="YidC/ALB3/OXA1/COX18"/>
</dbReference>
<evidence type="ECO:0000256" key="6">
    <source>
        <dbReference type="ARBA" id="ARBA00022692"/>
    </source>
</evidence>
<evidence type="ECO:0000313" key="19">
    <source>
        <dbReference type="EMBL" id="UQF78126.1"/>
    </source>
</evidence>
<dbReference type="AlphaFoldDB" id="A0A9E7AEN2"/>
<keyword evidence="9 17" id="KW-0472">Membrane</keyword>
<evidence type="ECO:0000256" key="3">
    <source>
        <dbReference type="ARBA" id="ARBA00015325"/>
    </source>
</evidence>
<protein>
    <recommendedName>
        <fullName evidence="3">Membrane protein insertase YidC</fullName>
    </recommendedName>
    <alternativeName>
        <fullName evidence="15">Foldase YidC</fullName>
    </alternativeName>
    <alternativeName>
        <fullName evidence="14">Membrane integrase YidC</fullName>
    </alternativeName>
    <alternativeName>
        <fullName evidence="13">Membrane protein YidC</fullName>
    </alternativeName>
</protein>
<comment type="subcellular location">
    <subcellularLocation>
        <location evidence="1">Cell membrane</location>
        <topology evidence="1">Multi-pass membrane protein</topology>
    </subcellularLocation>
    <subcellularLocation>
        <location evidence="16">Membrane</location>
        <topology evidence="16">Multi-pass membrane protein</topology>
    </subcellularLocation>
</comment>
<dbReference type="PANTHER" id="PTHR12428:SF65">
    <property type="entry name" value="CYTOCHROME C OXIDASE ASSEMBLY PROTEIN COX18, MITOCHONDRIAL"/>
    <property type="match status" value="1"/>
</dbReference>
<keyword evidence="10" id="KW-0143">Chaperone</keyword>
<evidence type="ECO:0000256" key="4">
    <source>
        <dbReference type="ARBA" id="ARBA00022448"/>
    </source>
</evidence>
<evidence type="ECO:0000256" key="2">
    <source>
        <dbReference type="ARBA" id="ARBA00010527"/>
    </source>
</evidence>
<dbReference type="Pfam" id="PF02096">
    <property type="entry name" value="60KD_IMP"/>
    <property type="match status" value="1"/>
</dbReference>
<dbReference type="GO" id="GO:0015031">
    <property type="term" value="P:protein transport"/>
    <property type="evidence" value="ECO:0007669"/>
    <property type="project" value="UniProtKB-KW"/>
</dbReference>
<feature type="transmembrane region" description="Helical" evidence="17">
    <location>
        <begin position="86"/>
        <end position="109"/>
    </location>
</feature>
<evidence type="ECO:0000256" key="14">
    <source>
        <dbReference type="ARBA" id="ARBA00033245"/>
    </source>
</evidence>
<dbReference type="GO" id="GO:0005886">
    <property type="term" value="C:plasma membrane"/>
    <property type="evidence" value="ECO:0007669"/>
    <property type="project" value="UniProtKB-SubCell"/>
</dbReference>
<evidence type="ECO:0000256" key="13">
    <source>
        <dbReference type="ARBA" id="ARBA00031538"/>
    </source>
</evidence>
<evidence type="ECO:0000256" key="10">
    <source>
        <dbReference type="ARBA" id="ARBA00023186"/>
    </source>
</evidence>
<dbReference type="GO" id="GO:0051205">
    <property type="term" value="P:protein insertion into membrane"/>
    <property type="evidence" value="ECO:0007669"/>
    <property type="project" value="TreeGrafter"/>
</dbReference>
<keyword evidence="5" id="KW-1003">Cell membrane</keyword>
<feature type="transmembrane region" description="Helical" evidence="17">
    <location>
        <begin position="175"/>
        <end position="201"/>
    </location>
</feature>
<organism evidence="19 20">
    <name type="scientific">Lancefieldella parvula</name>
    <dbReference type="NCBI Taxonomy" id="1382"/>
    <lineage>
        <taxon>Bacteria</taxon>
        <taxon>Bacillati</taxon>
        <taxon>Actinomycetota</taxon>
        <taxon>Coriobacteriia</taxon>
        <taxon>Coriobacteriales</taxon>
        <taxon>Atopobiaceae</taxon>
        <taxon>Lancefieldella</taxon>
    </lineage>
</organism>
<sequence length="252" mass="28629">MWDWIVNFLYTVLAGLQSFSGDWGMAVILLTIIIRIILVPMTNKQTASMARMSVVQPKLKEIQERYADDPVRQNEEMRKLYAEINFNPLGGCLPLLLQSPIFIALFTVAKMVPVDSRFYNILPSIARATSDIFAVDGLVAAIPYIIFVLLFGLTTFLSMAVNARTSSGEQRTQQYMMGGMMTLMMLWFGWTVPAAVLLYYVTSGIWQLAQQQLITKRIMEKEKLKAEAQMANKPIEVDVVRKEKKPRPHKKA</sequence>
<feature type="domain" description="Membrane insertase YidC/Oxa/ALB C-terminal" evidence="18">
    <location>
        <begin position="23"/>
        <end position="216"/>
    </location>
</feature>
<dbReference type="PANTHER" id="PTHR12428">
    <property type="entry name" value="OXA1"/>
    <property type="match status" value="1"/>
</dbReference>
<feature type="transmembrane region" description="Helical" evidence="17">
    <location>
        <begin position="141"/>
        <end position="163"/>
    </location>
</feature>
<keyword evidence="6 16" id="KW-0812">Transmembrane</keyword>
<name>A0A9E7AEN2_9ACTN</name>
<evidence type="ECO:0000256" key="9">
    <source>
        <dbReference type="ARBA" id="ARBA00023136"/>
    </source>
</evidence>
<comment type="function">
    <text evidence="11">Required for the insertion and/or proper folding and/or complex formation of integral membrane proteins into the membrane. Involved in integration of membrane proteins that insert both dependently and independently of the Sec translocase complex, as well as at least some lipoproteins. Aids folding of multispanning membrane proteins.</text>
</comment>
<dbReference type="InterPro" id="IPR028055">
    <property type="entry name" value="YidC/Oxa/ALB_C"/>
</dbReference>
<evidence type="ECO:0000313" key="20">
    <source>
        <dbReference type="Proteomes" id="UP000831562"/>
    </source>
</evidence>
<evidence type="ECO:0000256" key="12">
    <source>
        <dbReference type="ARBA" id="ARBA00026028"/>
    </source>
</evidence>
<accession>A0A9E7AEN2</accession>
<dbReference type="InterPro" id="IPR047196">
    <property type="entry name" value="YidC_ALB_C"/>
</dbReference>
<evidence type="ECO:0000256" key="17">
    <source>
        <dbReference type="SAM" id="Phobius"/>
    </source>
</evidence>
<keyword evidence="8 17" id="KW-1133">Transmembrane helix</keyword>
<reference evidence="19" key="1">
    <citation type="submission" date="2022-05" db="EMBL/GenBank/DDBJ databases">
        <title>Using nanopore sequencing to obtain complete genomes from saliva samples.</title>
        <authorList>
            <person name="Baker J.L."/>
        </authorList>
    </citation>
    <scope>NUCLEOTIDE SEQUENCE</scope>
    <source>
        <strain evidence="19">JCVI-JB-Lp32</strain>
    </source>
</reference>
<evidence type="ECO:0000259" key="18">
    <source>
        <dbReference type="Pfam" id="PF02096"/>
    </source>
</evidence>
<dbReference type="RefSeq" id="WP_035427133.1">
    <property type="nucleotide sequence ID" value="NZ_CAUQBC010000003.1"/>
</dbReference>
<keyword evidence="7" id="KW-0653">Protein transport</keyword>
<gene>
    <name evidence="19" type="ORF">M3I19_07655</name>
</gene>